<organism evidence="9 10">
    <name type="scientific">Erythroxylum novogranatense</name>
    <dbReference type="NCBI Taxonomy" id="1862640"/>
    <lineage>
        <taxon>Eukaryota</taxon>
        <taxon>Viridiplantae</taxon>
        <taxon>Streptophyta</taxon>
        <taxon>Embryophyta</taxon>
        <taxon>Tracheophyta</taxon>
        <taxon>Spermatophyta</taxon>
        <taxon>Magnoliopsida</taxon>
        <taxon>eudicotyledons</taxon>
        <taxon>Gunneridae</taxon>
        <taxon>Pentapetalae</taxon>
        <taxon>rosids</taxon>
        <taxon>fabids</taxon>
        <taxon>Malpighiales</taxon>
        <taxon>Erythroxylaceae</taxon>
        <taxon>Erythroxylum</taxon>
    </lineage>
</organism>
<dbReference type="InterPro" id="IPR014044">
    <property type="entry name" value="CAP_dom"/>
</dbReference>
<dbReference type="InterPro" id="IPR018244">
    <property type="entry name" value="Allrgn_V5/Tpx1_CS"/>
</dbReference>
<name>A0AAV8TQV8_9ROSI</name>
<dbReference type="Gene3D" id="3.40.33.10">
    <property type="entry name" value="CAP"/>
    <property type="match status" value="1"/>
</dbReference>
<dbReference type="PRINTS" id="PR00837">
    <property type="entry name" value="V5TPXLIKE"/>
</dbReference>
<comment type="caution">
    <text evidence="9">The sequence shown here is derived from an EMBL/GenBank/DDBJ whole genome shotgun (WGS) entry which is preliminary data.</text>
</comment>
<reference evidence="9 10" key="1">
    <citation type="submission" date="2021-09" db="EMBL/GenBank/DDBJ databases">
        <title>Genomic insights and catalytic innovation underlie evolution of tropane alkaloids biosynthesis.</title>
        <authorList>
            <person name="Wang Y.-J."/>
            <person name="Tian T."/>
            <person name="Huang J.-P."/>
            <person name="Huang S.-X."/>
        </authorList>
    </citation>
    <scope>NUCLEOTIDE SEQUENCE [LARGE SCALE GENOMIC DNA]</scope>
    <source>
        <strain evidence="9">KIB-2018</strain>
        <tissue evidence="9">Leaf</tissue>
    </source>
</reference>
<protein>
    <recommendedName>
        <fullName evidence="8">SCP domain-containing protein</fullName>
    </recommendedName>
</protein>
<comment type="function">
    <text evidence="1">Probably involved in the defense reaction of plants against pathogens.</text>
</comment>
<evidence type="ECO:0000256" key="7">
    <source>
        <dbReference type="SAM" id="SignalP"/>
    </source>
</evidence>
<dbReference type="CDD" id="cd05381">
    <property type="entry name" value="CAP_PR-1"/>
    <property type="match status" value="1"/>
</dbReference>
<keyword evidence="10" id="KW-1185">Reference proteome</keyword>
<proteinExistence type="inferred from homology"/>
<feature type="chain" id="PRO_5043900050" description="SCP domain-containing protein" evidence="7">
    <location>
        <begin position="26"/>
        <end position="162"/>
    </location>
</feature>
<dbReference type="SUPFAM" id="SSF55797">
    <property type="entry name" value="PR-1-like"/>
    <property type="match status" value="1"/>
</dbReference>
<dbReference type="Proteomes" id="UP001159364">
    <property type="component" value="Linkage Group LG04"/>
</dbReference>
<dbReference type="InterPro" id="IPR001283">
    <property type="entry name" value="CRISP-related"/>
</dbReference>
<dbReference type="PRINTS" id="PR00838">
    <property type="entry name" value="V5ALLERGEN"/>
</dbReference>
<keyword evidence="6" id="KW-0568">Pathogenesis-related protein</keyword>
<dbReference type="InterPro" id="IPR035940">
    <property type="entry name" value="CAP_sf"/>
</dbReference>
<dbReference type="PROSITE" id="PS01010">
    <property type="entry name" value="CRISP_2"/>
    <property type="match status" value="1"/>
</dbReference>
<dbReference type="EMBL" id="JAIWQS010000004">
    <property type="protein sequence ID" value="KAJ8769063.1"/>
    <property type="molecule type" value="Genomic_DNA"/>
</dbReference>
<evidence type="ECO:0000256" key="5">
    <source>
        <dbReference type="ARBA" id="ARBA00023157"/>
    </source>
</evidence>
<dbReference type="FunFam" id="3.40.33.10:FF:000006">
    <property type="entry name" value="Putative pathogenesis-related protein 1"/>
    <property type="match status" value="1"/>
</dbReference>
<evidence type="ECO:0000256" key="6">
    <source>
        <dbReference type="ARBA" id="ARBA00023265"/>
    </source>
</evidence>
<dbReference type="GO" id="GO:0098542">
    <property type="term" value="P:defense response to other organism"/>
    <property type="evidence" value="ECO:0007669"/>
    <property type="project" value="UniProtKB-ARBA"/>
</dbReference>
<keyword evidence="5" id="KW-1015">Disulfide bond</keyword>
<gene>
    <name evidence="9" type="ORF">K2173_024059</name>
</gene>
<keyword evidence="4" id="KW-0611">Plant defense</keyword>
<dbReference type="AlphaFoldDB" id="A0AAV8TQV8"/>
<dbReference type="PANTHER" id="PTHR10334">
    <property type="entry name" value="CYSTEINE-RICH SECRETORY PROTEIN-RELATED"/>
    <property type="match status" value="1"/>
</dbReference>
<comment type="similarity">
    <text evidence="2">Belongs to the CRISP family.</text>
</comment>
<keyword evidence="3 7" id="KW-0732">Signal</keyword>
<accession>A0AAV8TQV8</accession>
<evidence type="ECO:0000256" key="3">
    <source>
        <dbReference type="ARBA" id="ARBA00022729"/>
    </source>
</evidence>
<feature type="signal peptide" evidence="7">
    <location>
        <begin position="1"/>
        <end position="25"/>
    </location>
</feature>
<dbReference type="Pfam" id="PF00188">
    <property type="entry name" value="CAP"/>
    <property type="match status" value="1"/>
</dbReference>
<dbReference type="GO" id="GO:0005576">
    <property type="term" value="C:extracellular region"/>
    <property type="evidence" value="ECO:0007669"/>
    <property type="project" value="InterPro"/>
</dbReference>
<evidence type="ECO:0000256" key="1">
    <source>
        <dbReference type="ARBA" id="ARBA00003143"/>
    </source>
</evidence>
<feature type="domain" description="SCP" evidence="8">
    <location>
        <begin position="27"/>
        <end position="158"/>
    </location>
</feature>
<evidence type="ECO:0000256" key="4">
    <source>
        <dbReference type="ARBA" id="ARBA00022821"/>
    </source>
</evidence>
<evidence type="ECO:0000313" key="10">
    <source>
        <dbReference type="Proteomes" id="UP001159364"/>
    </source>
</evidence>
<evidence type="ECO:0000313" key="9">
    <source>
        <dbReference type="EMBL" id="KAJ8769063.1"/>
    </source>
</evidence>
<sequence length="162" mass="17615">MFKTSLALLSLMSMSLITIFSMVHAQDTPEDFVQAHNAARAQVGVGPVIWDDTVAAYAQDYANKRAGDCGLVHSGGPYGENIAMSGGDLSGTEAVKLWVDEKPYYDYDSNSCTNGQQCLHYTQVVWNNTFSVGCGKVRCSNGGTFITCNYDPYGNIIGERPY</sequence>
<evidence type="ECO:0000256" key="2">
    <source>
        <dbReference type="ARBA" id="ARBA00009923"/>
    </source>
</evidence>
<dbReference type="InterPro" id="IPR002413">
    <property type="entry name" value="V5_allergen-like"/>
</dbReference>
<evidence type="ECO:0000259" key="8">
    <source>
        <dbReference type="SMART" id="SM00198"/>
    </source>
</evidence>
<dbReference type="SMART" id="SM00198">
    <property type="entry name" value="SCP"/>
    <property type="match status" value="1"/>
</dbReference>